<dbReference type="Proteomes" id="UP000620670">
    <property type="component" value="Unassembled WGS sequence"/>
</dbReference>
<dbReference type="Gene3D" id="1.10.287.110">
    <property type="entry name" value="DnaJ domain"/>
    <property type="match status" value="1"/>
</dbReference>
<proteinExistence type="predicted"/>
<dbReference type="EMBL" id="JAELXT010000003">
    <property type="protein sequence ID" value="MBJ6124822.1"/>
    <property type="molecule type" value="Genomic_DNA"/>
</dbReference>
<dbReference type="RefSeq" id="WP_199047288.1">
    <property type="nucleotide sequence ID" value="NZ_JAELXT010000003.1"/>
</dbReference>
<sequence length="332" mass="38645">MDHAVLVTSDTDKFDIVDLTSDRRTSAYFDMRTLLDRYRRTPDKASQRILIPDLSDALARFLALSRKDREELHLAFSFVLSDDELREMRGGSAATPQPTACEFFSEDDLKDETALKNAYRRNVHRHHPDKGGSHDAMVRLNRRYAELKGFRFNAPPARSLYRKSMSTAKKYYHYMPWLGSSPDSSFEADMDLVLDLYELLVDDFELEAAHRHLHGGVLPMFESLERSYRNKRKTGALEHRRVDLFETTYKFFRYCKAVSLDEWAAELDALASAQLPLVRHPGMTRVDWDRYWAKYGGLMEGIRSGERPRLNPPDARRREKLAHLRGNLPRQQ</sequence>
<accession>A0ABS0XXS0</accession>
<name>A0ABS0XXS0_9HYPH</name>
<organism evidence="1 2">
    <name type="scientific">Microvirga splendida</name>
    <dbReference type="NCBI Taxonomy" id="2795727"/>
    <lineage>
        <taxon>Bacteria</taxon>
        <taxon>Pseudomonadati</taxon>
        <taxon>Pseudomonadota</taxon>
        <taxon>Alphaproteobacteria</taxon>
        <taxon>Hyphomicrobiales</taxon>
        <taxon>Methylobacteriaceae</taxon>
        <taxon>Microvirga</taxon>
    </lineage>
</organism>
<dbReference type="InterPro" id="IPR036869">
    <property type="entry name" value="J_dom_sf"/>
</dbReference>
<evidence type="ECO:0008006" key="3">
    <source>
        <dbReference type="Google" id="ProtNLM"/>
    </source>
</evidence>
<evidence type="ECO:0000313" key="1">
    <source>
        <dbReference type="EMBL" id="MBJ6124822.1"/>
    </source>
</evidence>
<keyword evidence="2" id="KW-1185">Reference proteome</keyword>
<evidence type="ECO:0000313" key="2">
    <source>
        <dbReference type="Proteomes" id="UP000620670"/>
    </source>
</evidence>
<dbReference type="SUPFAM" id="SSF46565">
    <property type="entry name" value="Chaperone J-domain"/>
    <property type="match status" value="1"/>
</dbReference>
<comment type="caution">
    <text evidence="1">The sequence shown here is derived from an EMBL/GenBank/DDBJ whole genome shotgun (WGS) entry which is preliminary data.</text>
</comment>
<reference evidence="2" key="1">
    <citation type="submission" date="2020-12" db="EMBL/GenBank/DDBJ databases">
        <title>Hymenobacter sp.</title>
        <authorList>
            <person name="Kim M.K."/>
        </authorList>
    </citation>
    <scope>NUCLEOTIDE SEQUENCE [LARGE SCALE GENOMIC DNA]</scope>
    <source>
        <strain evidence="2">BT325</strain>
    </source>
</reference>
<gene>
    <name evidence="1" type="ORF">JAO75_05300</name>
</gene>
<protein>
    <recommendedName>
        <fullName evidence="3">J domain-containing protein</fullName>
    </recommendedName>
</protein>